<dbReference type="Gene3D" id="3.10.180.10">
    <property type="entry name" value="2,3-Dihydroxybiphenyl 1,2-Dioxygenase, domain 1"/>
    <property type="match status" value="1"/>
</dbReference>
<dbReference type="EMBL" id="AMRM01000001">
    <property type="protein sequence ID" value="EKF20851.1"/>
    <property type="molecule type" value="Genomic_DNA"/>
</dbReference>
<dbReference type="InterPro" id="IPR004360">
    <property type="entry name" value="Glyas_Fos-R_dOase_dom"/>
</dbReference>
<sequence>MLKAKEPRATVAVSDLAKARAFYEGKLGLVPKALTDMPMAIYPCGLGALFVYESDTAGSNRATAVTWIVGDEVAELAAGLAAKGVAFESYDMPGSTKDGDVYTMEGISVAWFKDPDGNIHAIVNG</sequence>
<keyword evidence="3" id="KW-1185">Reference proteome</keyword>
<evidence type="ECO:0000259" key="1">
    <source>
        <dbReference type="PROSITE" id="PS51819"/>
    </source>
</evidence>
<dbReference type="OrthoDB" id="9804907at2"/>
<dbReference type="RefSeq" id="WP_008593058.1">
    <property type="nucleotide sequence ID" value="NZ_AMRM01000001.1"/>
</dbReference>
<evidence type="ECO:0000313" key="2">
    <source>
        <dbReference type="EMBL" id="EKF20851.1"/>
    </source>
</evidence>
<dbReference type="Pfam" id="PF00903">
    <property type="entry name" value="Glyoxalase"/>
    <property type="match status" value="1"/>
</dbReference>
<dbReference type="eggNOG" id="COG0346">
    <property type="taxonomic scope" value="Bacteria"/>
</dbReference>
<proteinExistence type="predicted"/>
<dbReference type="InterPro" id="IPR037523">
    <property type="entry name" value="VOC_core"/>
</dbReference>
<evidence type="ECO:0000313" key="3">
    <source>
        <dbReference type="Proteomes" id="UP000006786"/>
    </source>
</evidence>
<keyword evidence="2" id="KW-0560">Oxidoreductase</keyword>
<dbReference type="Proteomes" id="UP000006786">
    <property type="component" value="Unassembled WGS sequence"/>
</dbReference>
<feature type="domain" description="VOC" evidence="1">
    <location>
        <begin position="5"/>
        <end position="125"/>
    </location>
</feature>
<keyword evidence="2" id="KW-0223">Dioxygenase</keyword>
<name>K2MFD5_9HYPH</name>
<dbReference type="PATRIC" id="fig|391937.3.peg.144"/>
<dbReference type="GO" id="GO:0051213">
    <property type="term" value="F:dioxygenase activity"/>
    <property type="evidence" value="ECO:0007669"/>
    <property type="project" value="UniProtKB-KW"/>
</dbReference>
<gene>
    <name evidence="2" type="ORF">NA2_00695</name>
</gene>
<organism evidence="2 3">
    <name type="scientific">Nitratireductor pacificus pht-3B</name>
    <dbReference type="NCBI Taxonomy" id="391937"/>
    <lineage>
        <taxon>Bacteria</taxon>
        <taxon>Pseudomonadati</taxon>
        <taxon>Pseudomonadota</taxon>
        <taxon>Alphaproteobacteria</taxon>
        <taxon>Hyphomicrobiales</taxon>
        <taxon>Phyllobacteriaceae</taxon>
        <taxon>Nitratireductor</taxon>
    </lineage>
</organism>
<accession>K2MFD5</accession>
<reference evidence="2 3" key="1">
    <citation type="journal article" date="2012" name="J. Bacteriol.">
        <title>Genome Sequence of Nitratireductor pacificus Type Strain pht-3B.</title>
        <authorList>
            <person name="Lai Q."/>
            <person name="Li G."/>
            <person name="Shao Z."/>
        </authorList>
    </citation>
    <scope>NUCLEOTIDE SEQUENCE [LARGE SCALE GENOMIC DNA]</scope>
    <source>
        <strain evidence="3">pht-3B</strain>
    </source>
</reference>
<dbReference type="InterPro" id="IPR029068">
    <property type="entry name" value="Glyas_Bleomycin-R_OHBP_Dase"/>
</dbReference>
<dbReference type="STRING" id="391937.NA2_00695"/>
<protein>
    <submittedName>
        <fullName evidence="2">Glyoxalase/bleomycin resistance protein/dioxygenase</fullName>
    </submittedName>
</protein>
<dbReference type="PROSITE" id="PS51819">
    <property type="entry name" value="VOC"/>
    <property type="match status" value="1"/>
</dbReference>
<dbReference type="AlphaFoldDB" id="K2MFD5"/>
<dbReference type="SUPFAM" id="SSF54593">
    <property type="entry name" value="Glyoxalase/Bleomycin resistance protein/Dihydroxybiphenyl dioxygenase"/>
    <property type="match status" value="1"/>
</dbReference>
<comment type="caution">
    <text evidence="2">The sequence shown here is derived from an EMBL/GenBank/DDBJ whole genome shotgun (WGS) entry which is preliminary data.</text>
</comment>